<dbReference type="Proteomes" id="UP001595878">
    <property type="component" value="Unassembled WGS sequence"/>
</dbReference>
<organism evidence="1 2">
    <name type="scientific">Dokdonia genika</name>
    <dbReference type="NCBI Taxonomy" id="308113"/>
    <lineage>
        <taxon>Bacteria</taxon>
        <taxon>Pseudomonadati</taxon>
        <taxon>Bacteroidota</taxon>
        <taxon>Flavobacteriia</taxon>
        <taxon>Flavobacteriales</taxon>
        <taxon>Flavobacteriaceae</taxon>
        <taxon>Dokdonia</taxon>
    </lineage>
</organism>
<dbReference type="RefSeq" id="WP_380035502.1">
    <property type="nucleotide sequence ID" value="NZ_JBHSHB010000024.1"/>
</dbReference>
<gene>
    <name evidence="1" type="ORF">ACFO5T_13795</name>
</gene>
<name>A0ABV9LDN1_9FLAO</name>
<sequence>MYDTIKSKTVIDNLPKVFFANKLQNVDWAGFLWRPIQNKKANVIGFQSELQNIHLKLYGSELQIENSLQKFFMGNNYQDFTFTQVLTALDTLNNHLPVDIYKTSLSRADVGVVINHDTIQETDRWIDYKSTLPIPMIKGNVIYGKEIRKTNYKFKAYNKTFEAKKTADVKLEEQLMRVELKGNNRYFNNRANPLGIHTVQDLIDPIKYNLLANELLNFYASINKKTNLDFSNWSAKETRLYGYMNYADSAQAMKLHHKDTHKKERGQYLKLLSKYKDAEQEKKVFNKLKAKVDFSIRN</sequence>
<comment type="caution">
    <text evidence="1">The sequence shown here is derived from an EMBL/GenBank/DDBJ whole genome shotgun (WGS) entry which is preliminary data.</text>
</comment>
<evidence type="ECO:0000313" key="2">
    <source>
        <dbReference type="Proteomes" id="UP001595878"/>
    </source>
</evidence>
<reference evidence="2" key="1">
    <citation type="journal article" date="2019" name="Int. J. Syst. Evol. Microbiol.">
        <title>The Global Catalogue of Microorganisms (GCM) 10K type strain sequencing project: providing services to taxonomists for standard genome sequencing and annotation.</title>
        <authorList>
            <consortium name="The Broad Institute Genomics Platform"/>
            <consortium name="The Broad Institute Genome Sequencing Center for Infectious Disease"/>
            <person name="Wu L."/>
            <person name="Ma J."/>
        </authorList>
    </citation>
    <scope>NUCLEOTIDE SEQUENCE [LARGE SCALE GENOMIC DNA]</scope>
    <source>
        <strain evidence="2">CGMCC 4.7427</strain>
    </source>
</reference>
<dbReference type="EMBL" id="JBHSHB010000024">
    <property type="protein sequence ID" value="MFC4691507.1"/>
    <property type="molecule type" value="Genomic_DNA"/>
</dbReference>
<evidence type="ECO:0000313" key="1">
    <source>
        <dbReference type="EMBL" id="MFC4691507.1"/>
    </source>
</evidence>
<proteinExistence type="predicted"/>
<protein>
    <submittedName>
        <fullName evidence="1">Uncharacterized protein</fullName>
    </submittedName>
</protein>
<accession>A0ABV9LDN1</accession>
<keyword evidence="2" id="KW-1185">Reference proteome</keyword>